<sequence>MWRSFVFERTVFFGRFFFGCFELLFQFADPTLHFVRADCFGRDHFVQLIKEPLKMSEADFQFGDSLSLLVVH</sequence>
<dbReference type="AlphaFoldDB" id="A0A5B1CGW7"/>
<dbReference type="EMBL" id="VRLW01000001">
    <property type="protein sequence ID" value="KAA1259175.1"/>
    <property type="molecule type" value="Genomic_DNA"/>
</dbReference>
<name>A0A5B1CGW7_9BACT</name>
<accession>A0A5B1CGW7</accession>
<proteinExistence type="predicted"/>
<dbReference type="Proteomes" id="UP000322699">
    <property type="component" value="Unassembled WGS sequence"/>
</dbReference>
<reference evidence="1 2" key="1">
    <citation type="submission" date="2019-08" db="EMBL/GenBank/DDBJ databases">
        <title>Deep-cultivation of Planctomycetes and their phenomic and genomic characterization uncovers novel biology.</title>
        <authorList>
            <person name="Wiegand S."/>
            <person name="Jogler M."/>
            <person name="Boedeker C."/>
            <person name="Pinto D."/>
            <person name="Vollmers J."/>
            <person name="Rivas-Marin E."/>
            <person name="Kohn T."/>
            <person name="Peeters S.H."/>
            <person name="Heuer A."/>
            <person name="Rast P."/>
            <person name="Oberbeckmann S."/>
            <person name="Bunk B."/>
            <person name="Jeske O."/>
            <person name="Meyerdierks A."/>
            <person name="Storesund J.E."/>
            <person name="Kallscheuer N."/>
            <person name="Luecker S."/>
            <person name="Lage O.M."/>
            <person name="Pohl T."/>
            <person name="Merkel B.J."/>
            <person name="Hornburger P."/>
            <person name="Mueller R.-W."/>
            <person name="Bruemmer F."/>
            <person name="Labrenz M."/>
            <person name="Spormann A.M."/>
            <person name="Op Den Camp H."/>
            <person name="Overmann J."/>
            <person name="Amann R."/>
            <person name="Jetten M.S.M."/>
            <person name="Mascher T."/>
            <person name="Medema M.H."/>
            <person name="Devos D.P."/>
            <person name="Kaster A.-K."/>
            <person name="Ovreas L."/>
            <person name="Rohde M."/>
            <person name="Galperin M.Y."/>
            <person name="Jogler C."/>
        </authorList>
    </citation>
    <scope>NUCLEOTIDE SEQUENCE [LARGE SCALE GENOMIC DNA]</scope>
    <source>
        <strain evidence="1 2">LF1</strain>
    </source>
</reference>
<gene>
    <name evidence="1" type="ORF">LF1_17040</name>
</gene>
<evidence type="ECO:0000313" key="2">
    <source>
        <dbReference type="Proteomes" id="UP000322699"/>
    </source>
</evidence>
<organism evidence="1 2">
    <name type="scientific">Rubripirellula obstinata</name>
    <dbReference type="NCBI Taxonomy" id="406547"/>
    <lineage>
        <taxon>Bacteria</taxon>
        <taxon>Pseudomonadati</taxon>
        <taxon>Planctomycetota</taxon>
        <taxon>Planctomycetia</taxon>
        <taxon>Pirellulales</taxon>
        <taxon>Pirellulaceae</taxon>
        <taxon>Rubripirellula</taxon>
    </lineage>
</organism>
<keyword evidence="2" id="KW-1185">Reference proteome</keyword>
<comment type="caution">
    <text evidence="1">The sequence shown here is derived from an EMBL/GenBank/DDBJ whole genome shotgun (WGS) entry which is preliminary data.</text>
</comment>
<evidence type="ECO:0000313" key="1">
    <source>
        <dbReference type="EMBL" id="KAA1259175.1"/>
    </source>
</evidence>
<protein>
    <submittedName>
        <fullName evidence="1">Uncharacterized protein</fullName>
    </submittedName>
</protein>